<evidence type="ECO:0000313" key="2">
    <source>
        <dbReference type="EMBL" id="CAD9624734.1"/>
    </source>
</evidence>
<feature type="region of interest" description="Disordered" evidence="1">
    <location>
        <begin position="256"/>
        <end position="287"/>
    </location>
</feature>
<accession>A0A7S2M4A6</accession>
<proteinExistence type="predicted"/>
<gene>
    <name evidence="2" type="ORF">SMAR0320_LOCUS19905</name>
</gene>
<reference evidence="2" key="1">
    <citation type="submission" date="2021-01" db="EMBL/GenBank/DDBJ databases">
        <authorList>
            <person name="Corre E."/>
            <person name="Pelletier E."/>
            <person name="Niang G."/>
            <person name="Scheremetjew M."/>
            <person name="Finn R."/>
            <person name="Kale V."/>
            <person name="Holt S."/>
            <person name="Cochrane G."/>
            <person name="Meng A."/>
            <person name="Brown T."/>
            <person name="Cohen L."/>
        </authorList>
    </citation>
    <scope>NUCLEOTIDE SEQUENCE</scope>
    <source>
        <strain evidence="2">SM1012Den-03</strain>
    </source>
</reference>
<feature type="compositionally biased region" description="Basic and acidic residues" evidence="1">
    <location>
        <begin position="1"/>
        <end position="10"/>
    </location>
</feature>
<evidence type="ECO:0000256" key="1">
    <source>
        <dbReference type="SAM" id="MobiDB-lite"/>
    </source>
</evidence>
<name>A0A7S2M4A6_9STRA</name>
<feature type="compositionally biased region" description="Basic and acidic residues" evidence="1">
    <location>
        <begin position="398"/>
        <end position="408"/>
    </location>
</feature>
<dbReference type="EMBL" id="HBGZ01027958">
    <property type="protein sequence ID" value="CAD9624734.1"/>
    <property type="molecule type" value="Transcribed_RNA"/>
</dbReference>
<feature type="region of interest" description="Disordered" evidence="1">
    <location>
        <begin position="1"/>
        <end position="91"/>
    </location>
</feature>
<feature type="compositionally biased region" description="Acidic residues" evidence="1">
    <location>
        <begin position="49"/>
        <end position="59"/>
    </location>
</feature>
<dbReference type="AlphaFoldDB" id="A0A7S2M4A6"/>
<feature type="compositionally biased region" description="Acidic residues" evidence="1">
    <location>
        <begin position="259"/>
        <end position="277"/>
    </location>
</feature>
<organism evidence="2">
    <name type="scientific">Skeletonema marinoi</name>
    <dbReference type="NCBI Taxonomy" id="267567"/>
    <lineage>
        <taxon>Eukaryota</taxon>
        <taxon>Sar</taxon>
        <taxon>Stramenopiles</taxon>
        <taxon>Ochrophyta</taxon>
        <taxon>Bacillariophyta</taxon>
        <taxon>Coscinodiscophyceae</taxon>
        <taxon>Thalassiosirophycidae</taxon>
        <taxon>Thalassiosirales</taxon>
        <taxon>Skeletonemataceae</taxon>
        <taxon>Skeletonema</taxon>
        <taxon>Skeletonema marinoi-dohrnii complex</taxon>
    </lineage>
</organism>
<sequence length="418" mass="47990">MQRYELKKAMMEYSSDDEDSSGDEMLNMKAPFSQDSVTQKVTGKKSESDGDSDDEDEEGSPIKIKKRKNDDEDVDLDDGKQSDDNNDATTNEVDNDAIALADATTAFKIQFNNQRMGTTNKLYWNERRQKKNVTLYPIRVVPRDEVIGLFLKEWNADTERPVQYIQYPHRQIKRDLGLYNVVSLKSLTPYHGDGPTDSWCAKRFQQYSKQLRQRLKGLTEIDLMTEKTFLGLVLEQSLKEYENEKELSSLFDKHAEENAEKEDEQAENDDEDVDDDGSGGGRAKRLCRDDTAISEPLRPGDVIEYLSPVVGERHRATVMYINPKCSPILRTDHIYTLLPDDHHVKRVKRKSRGKLHDNPGGRFRAINSYCLKKEGNPNAVKEIIAEQTAQLQARRQRAKDDLESKMDDGGFFPRDLIR</sequence>
<protein>
    <submittedName>
        <fullName evidence="2">Uncharacterized protein</fullName>
    </submittedName>
</protein>
<feature type="region of interest" description="Disordered" evidence="1">
    <location>
        <begin position="395"/>
        <end position="418"/>
    </location>
</feature>